<name>A0A1G2I4E8_9BACT</name>
<evidence type="ECO:0000313" key="2">
    <source>
        <dbReference type="EMBL" id="OGZ69361.1"/>
    </source>
</evidence>
<dbReference type="Proteomes" id="UP000178820">
    <property type="component" value="Unassembled WGS sequence"/>
</dbReference>
<dbReference type="STRING" id="1802207.A3D44_02795"/>
<protein>
    <submittedName>
        <fullName evidence="2">Uncharacterized protein</fullName>
    </submittedName>
</protein>
<accession>A0A1G2I4E8</accession>
<feature type="compositionally biased region" description="Basic and acidic residues" evidence="1">
    <location>
        <begin position="66"/>
        <end position="77"/>
    </location>
</feature>
<comment type="caution">
    <text evidence="2">The sequence shown here is derived from an EMBL/GenBank/DDBJ whole genome shotgun (WGS) entry which is preliminary data.</text>
</comment>
<gene>
    <name evidence="2" type="ORF">A3D44_02795</name>
</gene>
<organism evidence="2 3">
    <name type="scientific">Candidatus Staskawiczbacteria bacterium RIFCSPHIGHO2_02_FULL_42_22</name>
    <dbReference type="NCBI Taxonomy" id="1802207"/>
    <lineage>
        <taxon>Bacteria</taxon>
        <taxon>Candidatus Staskawicziibacteriota</taxon>
    </lineage>
</organism>
<evidence type="ECO:0000313" key="3">
    <source>
        <dbReference type="Proteomes" id="UP000178820"/>
    </source>
</evidence>
<evidence type="ECO:0000256" key="1">
    <source>
        <dbReference type="SAM" id="MobiDB-lite"/>
    </source>
</evidence>
<reference evidence="2 3" key="1">
    <citation type="journal article" date="2016" name="Nat. Commun.">
        <title>Thousands of microbial genomes shed light on interconnected biogeochemical processes in an aquifer system.</title>
        <authorList>
            <person name="Anantharaman K."/>
            <person name="Brown C.T."/>
            <person name="Hug L.A."/>
            <person name="Sharon I."/>
            <person name="Castelle C.J."/>
            <person name="Probst A.J."/>
            <person name="Thomas B.C."/>
            <person name="Singh A."/>
            <person name="Wilkins M.J."/>
            <person name="Karaoz U."/>
            <person name="Brodie E.L."/>
            <person name="Williams K.H."/>
            <person name="Hubbard S.S."/>
            <person name="Banfield J.F."/>
        </authorList>
    </citation>
    <scope>NUCLEOTIDE SEQUENCE [LARGE SCALE GENOMIC DNA]</scope>
</reference>
<proteinExistence type="predicted"/>
<dbReference type="EMBL" id="MHOT01000012">
    <property type="protein sequence ID" value="OGZ69361.1"/>
    <property type="molecule type" value="Genomic_DNA"/>
</dbReference>
<sequence>MENQLTKSVKKFIRSEKARIRSQFLDVKKQDELIGNLYKKLLDKPVVKKADEAPLENPEKTVAVEQETKKAPKEAAVKKSKPK</sequence>
<feature type="region of interest" description="Disordered" evidence="1">
    <location>
        <begin position="49"/>
        <end position="83"/>
    </location>
</feature>
<dbReference type="AlphaFoldDB" id="A0A1G2I4E8"/>